<protein>
    <submittedName>
        <fullName evidence="2">Uncharacterized protein</fullName>
    </submittedName>
</protein>
<evidence type="ECO:0000313" key="3">
    <source>
        <dbReference type="Proteomes" id="UP001198893"/>
    </source>
</evidence>
<feature type="coiled-coil region" evidence="1">
    <location>
        <begin position="99"/>
        <end position="126"/>
    </location>
</feature>
<organism evidence="2 3">
    <name type="scientific">Roseburia amylophila</name>
    <dbReference type="NCBI Taxonomy" id="2981794"/>
    <lineage>
        <taxon>Bacteria</taxon>
        <taxon>Bacillati</taxon>
        <taxon>Bacillota</taxon>
        <taxon>Clostridia</taxon>
        <taxon>Lachnospirales</taxon>
        <taxon>Lachnospiraceae</taxon>
        <taxon>Roseburia</taxon>
    </lineage>
</organism>
<proteinExistence type="predicted"/>
<evidence type="ECO:0000256" key="1">
    <source>
        <dbReference type="SAM" id="Coils"/>
    </source>
</evidence>
<sequence>MAINSIWNNNSPMDYLGFLSTDPDNNTEDNEWLTHFQQLVQEKLSKMNEDKDSAATVNPAEEIAKWKENIYNKIKNGETEESFQIGGQSFSMKEWDKLLDSFDKAEEALQESIKDEEEAKDREMAETAKKSIVNDAPAQPLIDMLLSDTLKVTFPTDATNESDEDAEDVFYMVAMDEKGIRCIKNGSDTYEWKIEFEDDSQYEAACDFLGWASPRMDKLLFAAHDNFWMDYLNGDLDVDAFKDFLEGTNNGIPNYGIGDGENMYIDETKLQWTKYMNPLGAHFGTPEELFPIPEL</sequence>
<comment type="caution">
    <text evidence="2">The sequence shown here is derived from an EMBL/GenBank/DDBJ whole genome shotgun (WGS) entry which is preliminary data.</text>
</comment>
<dbReference type="Proteomes" id="UP001198893">
    <property type="component" value="Unassembled WGS sequence"/>
</dbReference>
<evidence type="ECO:0000313" key="2">
    <source>
        <dbReference type="EMBL" id="MCC2241786.1"/>
    </source>
</evidence>
<dbReference type="AlphaFoldDB" id="A0AAW4WEP4"/>
<keyword evidence="1" id="KW-0175">Coiled coil</keyword>
<dbReference type="RefSeq" id="WP_227709881.1">
    <property type="nucleotide sequence ID" value="NZ_JAJEQW010000004.1"/>
</dbReference>
<dbReference type="EMBL" id="JAJEQW010000004">
    <property type="protein sequence ID" value="MCC2241786.1"/>
    <property type="molecule type" value="Genomic_DNA"/>
</dbReference>
<reference evidence="2" key="1">
    <citation type="submission" date="2021-10" db="EMBL/GenBank/DDBJ databases">
        <title>Anaerobic single-cell dispensing facilitates the cultivation of human gut bacteria.</title>
        <authorList>
            <person name="Afrizal A."/>
        </authorList>
    </citation>
    <scope>NUCLEOTIDE SEQUENCE</scope>
    <source>
        <strain evidence="2">CLA-AA-H204</strain>
    </source>
</reference>
<accession>A0AAW4WEP4</accession>
<name>A0AAW4WEP4_9FIRM</name>
<gene>
    <name evidence="2" type="ORF">LKD47_05625</name>
</gene>